<reference evidence="3" key="1">
    <citation type="submission" date="2017-02" db="UniProtKB">
        <authorList>
            <consortium name="WormBaseParasite"/>
        </authorList>
    </citation>
    <scope>IDENTIFICATION</scope>
</reference>
<evidence type="ECO:0000313" key="1">
    <source>
        <dbReference type="EMBL" id="VDO12327.1"/>
    </source>
</evidence>
<dbReference type="EMBL" id="UZAG01001889">
    <property type="protein sequence ID" value="VDO12327.1"/>
    <property type="molecule type" value="Genomic_DNA"/>
</dbReference>
<dbReference type="AlphaFoldDB" id="A0A0R3Q9J9"/>
<proteinExistence type="predicted"/>
<sequence>MTISDQISKVIIMCISFCEPSTIRKANDGKWLINYRFPKAIYELEK</sequence>
<accession>A0A0R3Q9J9</accession>
<protein>
    <submittedName>
        <fullName evidence="3">Phage protein</fullName>
    </submittedName>
</protein>
<evidence type="ECO:0000313" key="2">
    <source>
        <dbReference type="Proteomes" id="UP000280834"/>
    </source>
</evidence>
<reference evidence="1 2" key="2">
    <citation type="submission" date="2018-11" db="EMBL/GenBank/DDBJ databases">
        <authorList>
            <consortium name="Pathogen Informatics"/>
        </authorList>
    </citation>
    <scope>NUCLEOTIDE SEQUENCE [LARGE SCALE GENOMIC DNA]</scope>
</reference>
<dbReference type="Proteomes" id="UP000280834">
    <property type="component" value="Unassembled WGS sequence"/>
</dbReference>
<organism evidence="3">
    <name type="scientific">Brugia timori</name>
    <dbReference type="NCBI Taxonomy" id="42155"/>
    <lineage>
        <taxon>Eukaryota</taxon>
        <taxon>Metazoa</taxon>
        <taxon>Ecdysozoa</taxon>
        <taxon>Nematoda</taxon>
        <taxon>Chromadorea</taxon>
        <taxon>Rhabditida</taxon>
        <taxon>Spirurina</taxon>
        <taxon>Spiruromorpha</taxon>
        <taxon>Filarioidea</taxon>
        <taxon>Onchocercidae</taxon>
        <taxon>Brugia</taxon>
    </lineage>
</organism>
<gene>
    <name evidence="1" type="ORF">BTMF_LOCUS2331</name>
</gene>
<evidence type="ECO:0000313" key="3">
    <source>
        <dbReference type="WBParaSite" id="BTMF_0000300701-mRNA-1"/>
    </source>
</evidence>
<keyword evidence="2" id="KW-1185">Reference proteome</keyword>
<name>A0A0R3Q9J9_9BILA</name>
<dbReference type="WBParaSite" id="BTMF_0000300701-mRNA-1">
    <property type="protein sequence ID" value="BTMF_0000300701-mRNA-1"/>
    <property type="gene ID" value="BTMF_0000300701"/>
</dbReference>